<dbReference type="InterPro" id="IPR016163">
    <property type="entry name" value="Ald_DH_C"/>
</dbReference>
<organism evidence="5 6">
    <name type="scientific">Leeuwenhoekiella blandensis (strain CECT 7118 / CCUG 51940 / KCTC 22103 / MED217)</name>
    <name type="common">Flavobacterium sp. (strain MED217)</name>
    <dbReference type="NCBI Taxonomy" id="398720"/>
    <lineage>
        <taxon>Bacteria</taxon>
        <taxon>Pseudomonadati</taxon>
        <taxon>Bacteroidota</taxon>
        <taxon>Flavobacteriia</taxon>
        <taxon>Flavobacteriales</taxon>
        <taxon>Flavobacteriaceae</taxon>
        <taxon>Leeuwenhoekiella</taxon>
    </lineage>
</organism>
<evidence type="ECO:0000313" key="6">
    <source>
        <dbReference type="Proteomes" id="UP000001601"/>
    </source>
</evidence>
<keyword evidence="3" id="KW-0560">Oxidoreductase</keyword>
<dbReference type="InterPro" id="IPR044148">
    <property type="entry name" value="ALDH_GabD1-like"/>
</dbReference>
<dbReference type="OrthoDB" id="9762913at2"/>
<dbReference type="GO" id="GO:0004777">
    <property type="term" value="F:succinate-semialdehyde dehydrogenase (NAD+) activity"/>
    <property type="evidence" value="ECO:0007669"/>
    <property type="project" value="TreeGrafter"/>
</dbReference>
<dbReference type="InterPro" id="IPR016160">
    <property type="entry name" value="Ald_DH_CS_CYS"/>
</dbReference>
<proteinExistence type="inferred from homology"/>
<keyword evidence="6" id="KW-1185">Reference proteome</keyword>
<dbReference type="FunFam" id="3.40.309.10:FF:000009">
    <property type="entry name" value="Aldehyde dehydrogenase A"/>
    <property type="match status" value="1"/>
</dbReference>
<keyword evidence="2" id="KW-0521">NADP</keyword>
<evidence type="ECO:0000313" key="5">
    <source>
        <dbReference type="EMBL" id="EAQ49395.1"/>
    </source>
</evidence>
<dbReference type="eggNOG" id="COG1012">
    <property type="taxonomic scope" value="Bacteria"/>
</dbReference>
<dbReference type="CDD" id="cd07100">
    <property type="entry name" value="ALDH_SSADH1_GabD1"/>
    <property type="match status" value="1"/>
</dbReference>
<sequence>MIKSINPYTKEHVFQNKQLTKAEAVEAIEVAYERFLSWRKTTFAERASLMRAAADELKTNKEDYATTITLEMGKPIKQAVAEVEKCAWVCEYYAQNAQTQLAPKTITTDATESYVSYEPLGVVLAVMPWNYPFWQVFRFAAPALMAGNVALLKHASNVMESAMNIQRVFERAGFPKSCFTNLPLRSDKIEGIIKNPRVKAVTLTGSKPAGSAVAATAGSEIKKSVLELGGSNALVVFEDCNMDETIKTAVQARFQNTGQSCIAGKRLLLHKDIAEEFTQKFVAKVKELQSGDPMDENTFIGVMAREDLAEELEEQLKSSVRQGAKILTGGTRKKAYFEPTVVTNVTTKMALFKEETFGPVIGITTFKNEDEAIHLANYTDFGLGVSVFTEDKERARKLVPLFDDGAVFINELVKSDPRLPFGGTKISGYGRELSEDGIKEFVNKKTVYFNTY</sequence>
<name>A3XM27_LEEBM</name>
<dbReference type="HOGENOM" id="CLU_005391_1_0_10"/>
<dbReference type="InterPro" id="IPR016162">
    <property type="entry name" value="Ald_DH_N"/>
</dbReference>
<evidence type="ECO:0000256" key="1">
    <source>
        <dbReference type="ARBA" id="ARBA00009986"/>
    </source>
</evidence>
<feature type="domain" description="Aldehyde dehydrogenase" evidence="4">
    <location>
        <begin position="2"/>
        <end position="447"/>
    </location>
</feature>
<dbReference type="InterPro" id="IPR015590">
    <property type="entry name" value="Aldehyde_DH_dom"/>
</dbReference>
<dbReference type="PANTHER" id="PTHR43217:SF1">
    <property type="entry name" value="SUCCINATE SEMIALDEHYDE DEHYDROGENASE [NAD(P)+] SAD"/>
    <property type="match status" value="1"/>
</dbReference>
<protein>
    <submittedName>
        <fullName evidence="5">Succinate-semialdehyde dehydrogenase</fullName>
    </submittedName>
</protein>
<dbReference type="STRING" id="398720.MED217_11089"/>
<dbReference type="Pfam" id="PF00171">
    <property type="entry name" value="Aldedh"/>
    <property type="match status" value="1"/>
</dbReference>
<dbReference type="GO" id="GO:0004030">
    <property type="term" value="F:aldehyde dehydrogenase [NAD(P)+] activity"/>
    <property type="evidence" value="ECO:0007669"/>
    <property type="project" value="InterPro"/>
</dbReference>
<dbReference type="FunFam" id="3.40.605.10:FF:000012">
    <property type="entry name" value="NAD-dependent succinate-semialdehyde dehydrogenase"/>
    <property type="match status" value="1"/>
</dbReference>
<accession>A3XM27</accession>
<comment type="similarity">
    <text evidence="1">Belongs to the aldehyde dehydrogenase family.</text>
</comment>
<dbReference type="SUPFAM" id="SSF53720">
    <property type="entry name" value="ALDH-like"/>
    <property type="match status" value="1"/>
</dbReference>
<dbReference type="Proteomes" id="UP000001601">
    <property type="component" value="Unassembled WGS sequence"/>
</dbReference>
<dbReference type="InterPro" id="IPR047110">
    <property type="entry name" value="GABD/Sad-like"/>
</dbReference>
<dbReference type="Gene3D" id="3.40.605.10">
    <property type="entry name" value="Aldehyde Dehydrogenase, Chain A, domain 1"/>
    <property type="match status" value="1"/>
</dbReference>
<comment type="caution">
    <text evidence="5">The sequence shown here is derived from an EMBL/GenBank/DDBJ whole genome shotgun (WGS) entry which is preliminary data.</text>
</comment>
<evidence type="ECO:0000256" key="3">
    <source>
        <dbReference type="ARBA" id="ARBA00023002"/>
    </source>
</evidence>
<reference evidence="5 6" key="1">
    <citation type="journal article" date="2007" name="Nature">
        <title>Light stimulates growth of proteorhodopsin-containing marine Flavobacteria.</title>
        <authorList>
            <person name="Gomez-Consarnau L."/>
            <person name="Gonzalez J.M."/>
            <person name="Coll-Llado M."/>
            <person name="Gourdon P."/>
            <person name="Pascher T."/>
            <person name="Neutze R."/>
            <person name="Pedros-Alio C."/>
            <person name="Pinhassi J."/>
        </authorList>
    </citation>
    <scope>NUCLEOTIDE SEQUENCE [LARGE SCALE GENOMIC DNA]</scope>
    <source>
        <strain evidence="5 6">MED217</strain>
    </source>
</reference>
<dbReference type="EMBL" id="AANC01000004">
    <property type="protein sequence ID" value="EAQ49395.1"/>
    <property type="molecule type" value="Genomic_DNA"/>
</dbReference>
<gene>
    <name evidence="5" type="ORF">MED217_11089</name>
</gene>
<dbReference type="PROSITE" id="PS00070">
    <property type="entry name" value="ALDEHYDE_DEHYDR_CYS"/>
    <property type="match status" value="1"/>
</dbReference>
<dbReference type="PANTHER" id="PTHR43217">
    <property type="entry name" value="SUCCINATE SEMIALDEHYDE DEHYDROGENASE [NAD(P)+] SAD"/>
    <property type="match status" value="1"/>
</dbReference>
<dbReference type="Gene3D" id="3.40.309.10">
    <property type="entry name" value="Aldehyde Dehydrogenase, Chain A, domain 2"/>
    <property type="match status" value="1"/>
</dbReference>
<dbReference type="RefSeq" id="WP_009780586.1">
    <property type="nucleotide sequence ID" value="NZ_CH672395.1"/>
</dbReference>
<evidence type="ECO:0000256" key="2">
    <source>
        <dbReference type="ARBA" id="ARBA00022857"/>
    </source>
</evidence>
<evidence type="ECO:0000259" key="4">
    <source>
        <dbReference type="Pfam" id="PF00171"/>
    </source>
</evidence>
<dbReference type="AlphaFoldDB" id="A3XM27"/>
<dbReference type="InterPro" id="IPR016161">
    <property type="entry name" value="Ald_DH/histidinol_DH"/>
</dbReference>